<evidence type="ECO:0000313" key="2">
    <source>
        <dbReference type="Proteomes" id="UP001060085"/>
    </source>
</evidence>
<reference evidence="2" key="1">
    <citation type="journal article" date="2023" name="Nat. Plants">
        <title>Single-cell RNA sequencing provides a high-resolution roadmap for understanding the multicellular compartmentation of specialized metabolism.</title>
        <authorList>
            <person name="Sun S."/>
            <person name="Shen X."/>
            <person name="Li Y."/>
            <person name="Li Y."/>
            <person name="Wang S."/>
            <person name="Li R."/>
            <person name="Zhang H."/>
            <person name="Shen G."/>
            <person name="Guo B."/>
            <person name="Wei J."/>
            <person name="Xu J."/>
            <person name="St-Pierre B."/>
            <person name="Chen S."/>
            <person name="Sun C."/>
        </authorList>
    </citation>
    <scope>NUCLEOTIDE SEQUENCE [LARGE SCALE GENOMIC DNA]</scope>
</reference>
<dbReference type="Proteomes" id="UP001060085">
    <property type="component" value="Linkage Group LG04"/>
</dbReference>
<accession>A0ACC0B1X2</accession>
<comment type="caution">
    <text evidence="1">The sequence shown here is derived from an EMBL/GenBank/DDBJ whole genome shotgun (WGS) entry which is preliminary data.</text>
</comment>
<keyword evidence="2" id="KW-1185">Reference proteome</keyword>
<sequence>MPQSGSTDKVQSRNEVIGTNFQHLVVIPAKRSITKQPYSHITGQNRLQILGAPIRFALGPTLFFSPLSLHKAAVPPQSMMQCPRRPIGLCSSRYYPTSSGSTLPKIKHSCHRKRPSYRGLATYSAIL</sequence>
<organism evidence="1 2">
    <name type="scientific">Catharanthus roseus</name>
    <name type="common">Madagascar periwinkle</name>
    <name type="synonym">Vinca rosea</name>
    <dbReference type="NCBI Taxonomy" id="4058"/>
    <lineage>
        <taxon>Eukaryota</taxon>
        <taxon>Viridiplantae</taxon>
        <taxon>Streptophyta</taxon>
        <taxon>Embryophyta</taxon>
        <taxon>Tracheophyta</taxon>
        <taxon>Spermatophyta</taxon>
        <taxon>Magnoliopsida</taxon>
        <taxon>eudicotyledons</taxon>
        <taxon>Gunneridae</taxon>
        <taxon>Pentapetalae</taxon>
        <taxon>asterids</taxon>
        <taxon>lamiids</taxon>
        <taxon>Gentianales</taxon>
        <taxon>Apocynaceae</taxon>
        <taxon>Rauvolfioideae</taxon>
        <taxon>Vinceae</taxon>
        <taxon>Catharanthinae</taxon>
        <taxon>Catharanthus</taxon>
    </lineage>
</organism>
<evidence type="ECO:0000313" key="1">
    <source>
        <dbReference type="EMBL" id="KAI5666577.1"/>
    </source>
</evidence>
<name>A0ACC0B1X2_CATRO</name>
<gene>
    <name evidence="1" type="ORF">M9H77_16430</name>
</gene>
<dbReference type="EMBL" id="CM044704">
    <property type="protein sequence ID" value="KAI5666577.1"/>
    <property type="molecule type" value="Genomic_DNA"/>
</dbReference>
<protein>
    <submittedName>
        <fullName evidence="1">Uncharacterized protein</fullName>
    </submittedName>
</protein>
<proteinExistence type="predicted"/>